<name>A0A226CTK7_FOLCA</name>
<evidence type="ECO:0000313" key="4">
    <source>
        <dbReference type="Proteomes" id="UP000198287"/>
    </source>
</evidence>
<dbReference type="EMBL" id="LNIX01000123">
    <property type="protein sequence ID" value="OXA36536.1"/>
    <property type="molecule type" value="Genomic_DNA"/>
</dbReference>
<protein>
    <submittedName>
        <fullName evidence="3">Uncharacterized protein</fullName>
    </submittedName>
</protein>
<dbReference type="OrthoDB" id="6784356at2759"/>
<organism evidence="3 4">
    <name type="scientific">Folsomia candida</name>
    <name type="common">Springtail</name>
    <dbReference type="NCBI Taxonomy" id="158441"/>
    <lineage>
        <taxon>Eukaryota</taxon>
        <taxon>Metazoa</taxon>
        <taxon>Ecdysozoa</taxon>
        <taxon>Arthropoda</taxon>
        <taxon>Hexapoda</taxon>
        <taxon>Collembola</taxon>
        <taxon>Entomobryomorpha</taxon>
        <taxon>Isotomoidea</taxon>
        <taxon>Isotomidae</taxon>
        <taxon>Proisotominae</taxon>
        <taxon>Folsomia</taxon>
    </lineage>
</organism>
<sequence>MHYSIVNFPDTDEVEIIPINWLLPSLDQCWWPPYKSMDRQVKAAMDADEPNIQTWSLFSVAILGGGKKFGTYQQAKHNIGKALDETDPPFESEVETKAIQGRLVNPDDDEIAQTIKNWLKGCTKRIESNNKRLAKRSDPLPLTNSPSVYN</sequence>
<evidence type="ECO:0000313" key="2">
    <source>
        <dbReference type="EMBL" id="OXA36536.1"/>
    </source>
</evidence>
<keyword evidence="4" id="KW-1185">Reference proteome</keyword>
<comment type="caution">
    <text evidence="3">The sequence shown here is derived from an EMBL/GenBank/DDBJ whole genome shotgun (WGS) entry which is preliminary data.</text>
</comment>
<evidence type="ECO:0000313" key="3">
    <source>
        <dbReference type="EMBL" id="OXA36772.1"/>
    </source>
</evidence>
<dbReference type="Proteomes" id="UP000198287">
    <property type="component" value="Unassembled WGS sequence"/>
</dbReference>
<dbReference type="AlphaFoldDB" id="A0A226CTK7"/>
<dbReference type="EMBL" id="LNIX01000074">
    <property type="protein sequence ID" value="OXA36772.1"/>
    <property type="molecule type" value="Genomic_DNA"/>
</dbReference>
<feature type="region of interest" description="Disordered" evidence="1">
    <location>
        <begin position="130"/>
        <end position="150"/>
    </location>
</feature>
<accession>A0A226CTK7</accession>
<reference evidence="3 4" key="1">
    <citation type="submission" date="2015-12" db="EMBL/GenBank/DDBJ databases">
        <title>The genome of Folsomia candida.</title>
        <authorList>
            <person name="Faddeeva A."/>
            <person name="Derks M.F."/>
            <person name="Anvar Y."/>
            <person name="Smit S."/>
            <person name="Van Straalen N."/>
            <person name="Roelofs D."/>
        </authorList>
    </citation>
    <scope>NUCLEOTIDE SEQUENCE [LARGE SCALE GENOMIC DNA]</scope>
    <source>
        <strain evidence="3 4">VU population</strain>
        <tissue evidence="3">Whole body</tissue>
    </source>
</reference>
<evidence type="ECO:0000256" key="1">
    <source>
        <dbReference type="SAM" id="MobiDB-lite"/>
    </source>
</evidence>
<proteinExistence type="predicted"/>
<gene>
    <name evidence="3" type="ORF">Fcan01_28467</name>
    <name evidence="2" type="ORF">Fcan01_28699</name>
</gene>